<protein>
    <submittedName>
        <fullName evidence="2">Uncharacterized protein</fullName>
    </submittedName>
</protein>
<evidence type="ECO:0000313" key="2">
    <source>
        <dbReference type="EMBL" id="AXH95424.1"/>
    </source>
</evidence>
<dbReference type="OrthoDB" id="4868629at2"/>
<keyword evidence="1" id="KW-1133">Transmembrane helix</keyword>
<organism evidence="2 3">
    <name type="scientific">Ornithinimicrobium avium</name>
    <dbReference type="NCBI Taxonomy" id="2283195"/>
    <lineage>
        <taxon>Bacteria</taxon>
        <taxon>Bacillati</taxon>
        <taxon>Actinomycetota</taxon>
        <taxon>Actinomycetes</taxon>
        <taxon>Micrococcales</taxon>
        <taxon>Ornithinimicrobiaceae</taxon>
        <taxon>Ornithinimicrobium</taxon>
    </lineage>
</organism>
<dbReference type="KEGG" id="orn:DV701_04130"/>
<accession>A0A345NK66</accession>
<keyword evidence="1" id="KW-0812">Transmembrane</keyword>
<dbReference type="EMBL" id="CP031229">
    <property type="protein sequence ID" value="AXH95424.1"/>
    <property type="molecule type" value="Genomic_DNA"/>
</dbReference>
<proteinExistence type="predicted"/>
<feature type="transmembrane region" description="Helical" evidence="1">
    <location>
        <begin position="18"/>
        <end position="36"/>
    </location>
</feature>
<name>A0A345NK66_9MICO</name>
<evidence type="ECO:0000313" key="3">
    <source>
        <dbReference type="Proteomes" id="UP000253790"/>
    </source>
</evidence>
<sequence>MTVLVTDTDRGGSRTQPVIILVVLAVVLFFVGRMAWQWFGAPEQERSGTLAEQLEALPGVADVRVESGRVPGAGGHQGVESWVTLDRTVLQDPQASAAGLAGVTWGYSLSHWTIEGLGSTAEVRYTSDLDPAPFAWWLQGVAALQGAAPGADLACDVRYGSLDCTVTGGDPAAARAALTAVDGSAVRAWVMGASTDPDQPHGFVLRVGGEEITDPGR</sequence>
<gene>
    <name evidence="2" type="ORF">DV701_04130</name>
</gene>
<dbReference type="AlphaFoldDB" id="A0A345NK66"/>
<reference evidence="2 3" key="1">
    <citation type="submission" date="2018-07" db="EMBL/GenBank/DDBJ databases">
        <title>Complete genome sequencing of Ornithinimicrobium sp. AMA3305.</title>
        <authorList>
            <person name="Bae J.-W."/>
        </authorList>
    </citation>
    <scope>NUCLEOTIDE SEQUENCE [LARGE SCALE GENOMIC DNA]</scope>
    <source>
        <strain evidence="2 3">AMA3305</strain>
    </source>
</reference>
<keyword evidence="3" id="KW-1185">Reference proteome</keyword>
<keyword evidence="1" id="KW-0472">Membrane</keyword>
<dbReference type="Proteomes" id="UP000253790">
    <property type="component" value="Chromosome"/>
</dbReference>
<evidence type="ECO:0000256" key="1">
    <source>
        <dbReference type="SAM" id="Phobius"/>
    </source>
</evidence>